<accession>A0A8S4E7W9</accession>
<keyword evidence="2" id="KW-1185">Reference proteome</keyword>
<name>A0A8S4E7W9_PLUXY</name>
<reference evidence="1" key="1">
    <citation type="submission" date="2020-11" db="EMBL/GenBank/DDBJ databases">
        <authorList>
            <person name="Whiteford S."/>
        </authorList>
    </citation>
    <scope>NUCLEOTIDE SEQUENCE</scope>
</reference>
<gene>
    <name evidence="1" type="ORF">PLXY2_LOCUS4593</name>
</gene>
<sequence>MYPVIFPYPFSDSEKNSLQYKFPNGRNLTKSYIIGSHSQISGALANEPKSQLLLRGKGAGVLAGSAREIERQRGRVTRSTFKNPAKTATHGYTVTHRRSAEYIHTVQCRASDVSVPRCGDAPRRATRRSHAVNIIMQERS</sequence>
<comment type="caution">
    <text evidence="1">The sequence shown here is derived from an EMBL/GenBank/DDBJ whole genome shotgun (WGS) entry which is preliminary data.</text>
</comment>
<organism evidence="1 2">
    <name type="scientific">Plutella xylostella</name>
    <name type="common">Diamondback moth</name>
    <name type="synonym">Plutella maculipennis</name>
    <dbReference type="NCBI Taxonomy" id="51655"/>
    <lineage>
        <taxon>Eukaryota</taxon>
        <taxon>Metazoa</taxon>
        <taxon>Ecdysozoa</taxon>
        <taxon>Arthropoda</taxon>
        <taxon>Hexapoda</taxon>
        <taxon>Insecta</taxon>
        <taxon>Pterygota</taxon>
        <taxon>Neoptera</taxon>
        <taxon>Endopterygota</taxon>
        <taxon>Lepidoptera</taxon>
        <taxon>Glossata</taxon>
        <taxon>Ditrysia</taxon>
        <taxon>Yponomeutoidea</taxon>
        <taxon>Plutellidae</taxon>
        <taxon>Plutella</taxon>
    </lineage>
</organism>
<dbReference type="AlphaFoldDB" id="A0A8S4E7W9"/>
<dbReference type="Proteomes" id="UP000653454">
    <property type="component" value="Unassembled WGS sequence"/>
</dbReference>
<evidence type="ECO:0000313" key="1">
    <source>
        <dbReference type="EMBL" id="CAG9111519.1"/>
    </source>
</evidence>
<evidence type="ECO:0000313" key="2">
    <source>
        <dbReference type="Proteomes" id="UP000653454"/>
    </source>
</evidence>
<dbReference type="EMBL" id="CAJHNJ030000013">
    <property type="protein sequence ID" value="CAG9111519.1"/>
    <property type="molecule type" value="Genomic_DNA"/>
</dbReference>
<proteinExistence type="predicted"/>
<protein>
    <submittedName>
        <fullName evidence="1">(diamondback moth) hypothetical protein</fullName>
    </submittedName>
</protein>